<dbReference type="Pfam" id="PF00384">
    <property type="entry name" value="Molybdopterin"/>
    <property type="match status" value="1"/>
</dbReference>
<sequence length="189" mass="21278">MASLADTDSYIDQDSNQDSDVVRKPTTCYMCAYDCPCHVIVDNDGAAKSVEGQLCRRGRHQVDLQYHEDRLLYPLLREIGKFHRITWDEALDRIATQLLSIRNSYGPESVLFFAGYPKEGWPLLQRLAYLFGSPHYLTECSFCYASAGIAEMLTYGSDYGGFVNSGRIGFEDTKCHLIWSSNPAHSATP</sequence>
<feature type="non-terminal residue" evidence="2">
    <location>
        <position position="189"/>
    </location>
</feature>
<evidence type="ECO:0000259" key="1">
    <source>
        <dbReference type="Pfam" id="PF00384"/>
    </source>
</evidence>
<dbReference type="PANTHER" id="PTHR43105">
    <property type="entry name" value="RESPIRATORY NITRATE REDUCTASE"/>
    <property type="match status" value="1"/>
</dbReference>
<evidence type="ECO:0000313" key="2">
    <source>
        <dbReference type="EMBL" id="SVD06860.1"/>
    </source>
</evidence>
<dbReference type="Gene3D" id="3.40.50.740">
    <property type="match status" value="1"/>
</dbReference>
<dbReference type="EMBL" id="UINC01127620">
    <property type="protein sequence ID" value="SVD06860.1"/>
    <property type="molecule type" value="Genomic_DNA"/>
</dbReference>
<gene>
    <name evidence="2" type="ORF">METZ01_LOCUS359714</name>
</gene>
<name>A0A382SAA5_9ZZZZ</name>
<protein>
    <recommendedName>
        <fullName evidence="1">Molybdopterin oxidoreductase domain-containing protein</fullName>
    </recommendedName>
</protein>
<proteinExistence type="predicted"/>
<accession>A0A382SAA5</accession>
<feature type="domain" description="Molybdopterin oxidoreductase" evidence="1">
    <location>
        <begin position="70"/>
        <end position="188"/>
    </location>
</feature>
<dbReference type="AlphaFoldDB" id="A0A382SAA5"/>
<reference evidence="2" key="1">
    <citation type="submission" date="2018-05" db="EMBL/GenBank/DDBJ databases">
        <authorList>
            <person name="Lanie J.A."/>
            <person name="Ng W.-L."/>
            <person name="Kazmierczak K.M."/>
            <person name="Andrzejewski T.M."/>
            <person name="Davidsen T.M."/>
            <person name="Wayne K.J."/>
            <person name="Tettelin H."/>
            <person name="Glass J.I."/>
            <person name="Rusch D."/>
            <person name="Podicherti R."/>
            <person name="Tsui H.-C.T."/>
            <person name="Winkler M.E."/>
        </authorList>
    </citation>
    <scope>NUCLEOTIDE SEQUENCE</scope>
</reference>
<dbReference type="GO" id="GO:0016491">
    <property type="term" value="F:oxidoreductase activity"/>
    <property type="evidence" value="ECO:0007669"/>
    <property type="project" value="InterPro"/>
</dbReference>
<dbReference type="InterPro" id="IPR050123">
    <property type="entry name" value="Prok_molybdopt-oxidoreductase"/>
</dbReference>
<dbReference type="InterPro" id="IPR006656">
    <property type="entry name" value="Mopterin_OxRdtase"/>
</dbReference>
<dbReference type="CDD" id="cd00368">
    <property type="entry name" value="Molybdopterin-Binding"/>
    <property type="match status" value="1"/>
</dbReference>
<dbReference type="SUPFAM" id="SSF53706">
    <property type="entry name" value="Formate dehydrogenase/DMSO reductase, domains 1-3"/>
    <property type="match status" value="1"/>
</dbReference>
<dbReference type="GO" id="GO:0016020">
    <property type="term" value="C:membrane"/>
    <property type="evidence" value="ECO:0007669"/>
    <property type="project" value="TreeGrafter"/>
</dbReference>
<organism evidence="2">
    <name type="scientific">marine metagenome</name>
    <dbReference type="NCBI Taxonomy" id="408172"/>
    <lineage>
        <taxon>unclassified sequences</taxon>
        <taxon>metagenomes</taxon>
        <taxon>ecological metagenomes</taxon>
    </lineage>
</organism>
<dbReference type="PANTHER" id="PTHR43105:SF2">
    <property type="entry name" value="RESPIRATORY NITRATE REDUCTASE 2 ALPHA CHAIN"/>
    <property type="match status" value="1"/>
</dbReference>
<dbReference type="Gene3D" id="3.40.228.10">
    <property type="entry name" value="Dimethylsulfoxide Reductase, domain 2"/>
    <property type="match status" value="1"/>
</dbReference>